<keyword evidence="4" id="KW-0808">Transferase</keyword>
<keyword evidence="11" id="KW-0333">Golgi apparatus</keyword>
<feature type="transmembrane region" description="Helical" evidence="23">
    <location>
        <begin position="1180"/>
        <end position="1200"/>
    </location>
</feature>
<reference evidence="25" key="2">
    <citation type="submission" date="2025-08" db="UniProtKB">
        <authorList>
            <consortium name="Ensembl"/>
        </authorList>
    </citation>
    <scope>IDENTIFICATION</scope>
</reference>
<dbReference type="InParanoid" id="F7AFG0"/>
<dbReference type="InterPro" id="IPR031358">
    <property type="entry name" value="Stealth_CR1"/>
</dbReference>
<comment type="catalytic activity">
    <reaction evidence="15">
        <text>N(4)-[alpha-D-mannosyl-(1-&gt;2)-alpha-D-mannosyl-(glycan)]-L-asparaginyl-[protein] + UDP-N-acetyl-alpha-D-glucosamine = N(4)-[6-(N-acetyl-alpha-D-glucosaminyl-1-phospho)-alpha-D-mannosyl-(1-&gt;2)-alpha-D-mannosyl-(glycan)]-L-asparaginyl-[protein] + UMP + H(+)</text>
        <dbReference type="Rhea" id="RHEA:13581"/>
        <dbReference type="Rhea" id="RHEA-COMP:14507"/>
        <dbReference type="Rhea" id="RHEA-COMP:14508"/>
        <dbReference type="ChEBI" id="CHEBI:15378"/>
        <dbReference type="ChEBI" id="CHEBI:57705"/>
        <dbReference type="ChEBI" id="CHEBI:57865"/>
        <dbReference type="ChEBI" id="CHEBI:140357"/>
        <dbReference type="ChEBI" id="CHEBI:140369"/>
        <dbReference type="EC" id="2.7.8.17"/>
    </reaction>
</comment>
<dbReference type="STRING" id="7719.ENSCINP00000002098"/>
<feature type="region of interest" description="Disordered" evidence="22">
    <location>
        <begin position="755"/>
        <end position="774"/>
    </location>
</feature>
<evidence type="ECO:0000256" key="10">
    <source>
        <dbReference type="ARBA" id="ARBA00022989"/>
    </source>
</evidence>
<evidence type="ECO:0000256" key="8">
    <source>
        <dbReference type="ARBA" id="ARBA00022837"/>
    </source>
</evidence>
<dbReference type="InterPro" id="IPR031357">
    <property type="entry name" value="Stealth_CR3"/>
</dbReference>
<dbReference type="FunCoup" id="F7AFG0">
    <property type="interactions" value="67"/>
</dbReference>
<proteinExistence type="inferred from homology"/>
<evidence type="ECO:0000256" key="2">
    <source>
        <dbReference type="ARBA" id="ARBA00004614"/>
    </source>
</evidence>
<evidence type="ECO:0000256" key="9">
    <source>
        <dbReference type="ARBA" id="ARBA00022968"/>
    </source>
</evidence>
<dbReference type="GO" id="GO:0016256">
    <property type="term" value="P:N-glycan processing to lysosome"/>
    <property type="evidence" value="ECO:0000318"/>
    <property type="project" value="GO_Central"/>
</dbReference>
<evidence type="ECO:0000256" key="14">
    <source>
        <dbReference type="ARBA" id="ARBA00023180"/>
    </source>
</evidence>
<evidence type="ECO:0000256" key="22">
    <source>
        <dbReference type="SAM" id="MobiDB-lite"/>
    </source>
</evidence>
<evidence type="ECO:0000256" key="21">
    <source>
        <dbReference type="ARBA" id="ARBA00082117"/>
    </source>
</evidence>
<keyword evidence="7" id="KW-0677">Repeat</keyword>
<dbReference type="Proteomes" id="UP000008144">
    <property type="component" value="Unassembled WGS sequence"/>
</dbReference>
<dbReference type="InterPro" id="IPR047141">
    <property type="entry name" value="Stealth"/>
</dbReference>
<sequence length="1233" mass="142357">TLCKLVQRQTYSCLSHKFGIYMAYAGIVIVLYSVFHFGEEVLVWSRNKYDVAFSAYHDNIASTSFQNRLCSEVPIDIVYTWVNGSDPELIKQLNELKSKMSLNLSSEQSGIPADITCNLKDCIKLPLLSVLPMIKDLTLEMAKVKYSSVKNLQSVFTLDLPNNHNLNFFFLIFRFKTVDDARTMQVNNNKTNHTMFQAHVTSDASAPHSMRLTSAFILTSIPKQFKTEAEVKENLPQLLKDKLNWLHFSSSKNSAFIWLTDSTLVDEFAKEKGNSTLKLGFVMGSTYNKVDVKLAYFVGRVEPHESEDVISKSRFEDNEELRYSLRSVEKYAPWVRHIYIVTNGQIPYWLNMDAPRVTLVTHEEIFVNKSHLPTFSSPAIEAHIHRIPGLADKFIYLNDDVMFGKEVWPDDFYTHADGHKVYLAWSVPNCAEGCAPSWITDGYCDTACNVSACEWDGGDCTGEMAYPGKNIKPGVGAASNFGANSWRSTVSYCKPGCSNSWIADRFCDQACNTYECGFDAADCGISNFDKAYKIPGLINESVYQIPDGQHLAYIDLSKKFAKVSSASYEKNVNLRAAAVSNKFHMVVTIMLKGMTAQKPYLINLKFGRTHQAKTPTTQTTQSLNQPWMEFEPQQKFLSLKIISFILPAAENVEYDNIIELPEEFKRPQISRLQKEEAPDLPISEDDLNITILPEEVRKTYLKYKEELSLGYLTRKGYNSSVYHILSPYFELIRQNYVTKPHSEHEVTTVQQDDINVNGHSHNRGDPGFVSNTENKRKKVEVDHLRFVVVLHLTMDTTPYKNNNKIFRKQNTSNVESKSSLTSRKLLSIGSLKEQSDNESQTLGEILQNQPPNVDGFLPWENKKEMVKFQQQLEENERKKATEERLPFFVLLKRKLLDTFGDSLRFVSLLYNKKYGFTQRKVPAHMPHMIDKNIMCKLQSNYPHEYDMTSSHKLRHSQDMQFAFSYFYYIMSELKQFNVSEIFDELDTDHSKVLSDREIRLLATQIFDLPLTLDELTSLESAFKKCAMDLYAGPNMPIDGLSPLAASETYYDKEMPLVTREIVLSCDFITNKLNKTYSGRKKYKYVQLDETEVSFKMIRSNVSVVVGQLDDIRKHPKKFICLNDNIDHTSKGAETVKAVLQDFYETLFPTQSQFELLHDYRNRFMNIHDLREWKQNHERTLFIMHSILIFLLFAIIISFFWDQIYRFWRRHRHKVFRRGVLKVWKLKNKPRDPV</sequence>
<dbReference type="OMA" id="MIDRVVM"/>
<dbReference type="InterPro" id="IPR031356">
    <property type="entry name" value="Stealth_CR4"/>
</dbReference>
<accession>F7AFG0</accession>
<keyword evidence="6" id="KW-0479">Metal-binding</keyword>
<evidence type="ECO:0000256" key="6">
    <source>
        <dbReference type="ARBA" id="ARBA00022723"/>
    </source>
</evidence>
<reference evidence="26" key="1">
    <citation type="journal article" date="2002" name="Science">
        <title>The draft genome of Ciona intestinalis: insights into chordate and vertebrate origins.</title>
        <authorList>
            <person name="Dehal P."/>
            <person name="Satou Y."/>
            <person name="Campbell R.K."/>
            <person name="Chapman J."/>
            <person name="Degnan B."/>
            <person name="De Tomaso A."/>
            <person name="Davidson B."/>
            <person name="Di Gregorio A."/>
            <person name="Gelpke M."/>
            <person name="Goodstein D.M."/>
            <person name="Harafuji N."/>
            <person name="Hastings K.E."/>
            <person name="Ho I."/>
            <person name="Hotta K."/>
            <person name="Huang W."/>
            <person name="Kawashima T."/>
            <person name="Lemaire P."/>
            <person name="Martinez D."/>
            <person name="Meinertzhagen I.A."/>
            <person name="Necula S."/>
            <person name="Nonaka M."/>
            <person name="Putnam N."/>
            <person name="Rash S."/>
            <person name="Saiga H."/>
            <person name="Satake M."/>
            <person name="Terry A."/>
            <person name="Yamada L."/>
            <person name="Wang H.G."/>
            <person name="Awazu S."/>
            <person name="Azumi K."/>
            <person name="Boore J."/>
            <person name="Branno M."/>
            <person name="Chin-Bow S."/>
            <person name="DeSantis R."/>
            <person name="Doyle S."/>
            <person name="Francino P."/>
            <person name="Keys D.N."/>
            <person name="Haga S."/>
            <person name="Hayashi H."/>
            <person name="Hino K."/>
            <person name="Imai K.S."/>
            <person name="Inaba K."/>
            <person name="Kano S."/>
            <person name="Kobayashi K."/>
            <person name="Kobayashi M."/>
            <person name="Lee B.I."/>
            <person name="Makabe K.W."/>
            <person name="Manohar C."/>
            <person name="Matassi G."/>
            <person name="Medina M."/>
            <person name="Mochizuki Y."/>
            <person name="Mount S."/>
            <person name="Morishita T."/>
            <person name="Miura S."/>
            <person name="Nakayama A."/>
            <person name="Nishizaka S."/>
            <person name="Nomoto H."/>
            <person name="Ohta F."/>
            <person name="Oishi K."/>
            <person name="Rigoutsos I."/>
            <person name="Sano M."/>
            <person name="Sasaki A."/>
            <person name="Sasakura Y."/>
            <person name="Shoguchi E."/>
            <person name="Shin-i T."/>
            <person name="Spagnuolo A."/>
            <person name="Stainier D."/>
            <person name="Suzuki M.M."/>
            <person name="Tassy O."/>
            <person name="Takatori N."/>
            <person name="Tokuoka M."/>
            <person name="Yagi K."/>
            <person name="Yoshizaki F."/>
            <person name="Wada S."/>
            <person name="Zhang C."/>
            <person name="Hyatt P.D."/>
            <person name="Larimer F."/>
            <person name="Detter C."/>
            <person name="Doggett N."/>
            <person name="Glavina T."/>
            <person name="Hawkins T."/>
            <person name="Richardson P."/>
            <person name="Lucas S."/>
            <person name="Kohara Y."/>
            <person name="Levine M."/>
            <person name="Satoh N."/>
            <person name="Rokhsar D.S."/>
        </authorList>
    </citation>
    <scope>NUCLEOTIDE SEQUENCE [LARGE SCALE GENOMIC DNA]</scope>
</reference>
<dbReference type="Gene3D" id="3.30.300.320">
    <property type="match status" value="1"/>
</dbReference>
<dbReference type="GO" id="GO:0000139">
    <property type="term" value="C:Golgi membrane"/>
    <property type="evidence" value="ECO:0007669"/>
    <property type="project" value="UniProtKB-SubCell"/>
</dbReference>
<evidence type="ECO:0000256" key="3">
    <source>
        <dbReference type="ARBA" id="ARBA00007583"/>
    </source>
</evidence>
<evidence type="ECO:0000256" key="15">
    <source>
        <dbReference type="ARBA" id="ARBA00050775"/>
    </source>
</evidence>
<evidence type="ECO:0000256" key="5">
    <source>
        <dbReference type="ARBA" id="ARBA00022692"/>
    </source>
</evidence>
<evidence type="ECO:0000259" key="24">
    <source>
        <dbReference type="PROSITE" id="PS50258"/>
    </source>
</evidence>
<comment type="subcellular location">
    <subcellularLocation>
        <location evidence="2">Golgi apparatus membrane</location>
        <topology evidence="2">Single-pass type I membrane protein</topology>
    </subcellularLocation>
    <subcellularLocation>
        <location evidence="1">Golgi apparatus membrane</location>
        <topology evidence="1">Single-pass type II membrane protein</topology>
    </subcellularLocation>
</comment>
<feature type="transmembrane region" description="Helical" evidence="23">
    <location>
        <begin position="18"/>
        <end position="38"/>
    </location>
</feature>
<dbReference type="PROSITE" id="PS00018">
    <property type="entry name" value="EF_HAND_1"/>
    <property type="match status" value="1"/>
</dbReference>
<dbReference type="Pfam" id="PF17102">
    <property type="entry name" value="Stealth_CR3"/>
    <property type="match status" value="1"/>
</dbReference>
<dbReference type="GO" id="GO:0005794">
    <property type="term" value="C:Golgi apparatus"/>
    <property type="evidence" value="ECO:0000318"/>
    <property type="project" value="GO_Central"/>
</dbReference>
<reference evidence="25" key="3">
    <citation type="submission" date="2025-09" db="UniProtKB">
        <authorList>
            <consortium name="Ensembl"/>
        </authorList>
    </citation>
    <scope>IDENTIFICATION</scope>
</reference>
<keyword evidence="14" id="KW-0325">Glycoprotein</keyword>
<dbReference type="PROSITE" id="PS50258">
    <property type="entry name" value="LNR"/>
    <property type="match status" value="1"/>
</dbReference>
<dbReference type="SMART" id="SM00004">
    <property type="entry name" value="NL"/>
    <property type="match status" value="2"/>
</dbReference>
<keyword evidence="9" id="KW-0735">Signal-anchor</keyword>
<dbReference type="InterPro" id="IPR000800">
    <property type="entry name" value="Notch_dom"/>
</dbReference>
<name>F7AFG0_CIOIN</name>
<evidence type="ECO:0000256" key="17">
    <source>
        <dbReference type="ARBA" id="ARBA00066709"/>
    </source>
</evidence>
<evidence type="ECO:0000313" key="25">
    <source>
        <dbReference type="Ensembl" id="ENSCINP00000002098.3"/>
    </source>
</evidence>
<dbReference type="InterPro" id="IPR018247">
    <property type="entry name" value="EF_Hand_1_Ca_BS"/>
</dbReference>
<evidence type="ECO:0000256" key="20">
    <source>
        <dbReference type="ARBA" id="ARBA00079995"/>
    </source>
</evidence>
<keyword evidence="8" id="KW-0106">Calcium</keyword>
<evidence type="ECO:0000256" key="11">
    <source>
        <dbReference type="ARBA" id="ARBA00023034"/>
    </source>
</evidence>
<evidence type="ECO:0000256" key="18">
    <source>
        <dbReference type="ARBA" id="ARBA00070893"/>
    </source>
</evidence>
<dbReference type="FunFam" id="3.30.300.320:FF:000002">
    <property type="entry name" value="N-acetylglucosamine-1-phosphotransferase subunits alpha/beta isoform X1"/>
    <property type="match status" value="1"/>
</dbReference>
<dbReference type="Pfam" id="PF00066">
    <property type="entry name" value="Notch"/>
    <property type="match status" value="2"/>
</dbReference>
<dbReference type="EC" id="2.7.8.17" evidence="17"/>
<dbReference type="Pfam" id="PF17103">
    <property type="entry name" value="Stealth_CR4"/>
    <property type="match status" value="1"/>
</dbReference>
<dbReference type="GeneTree" id="ENSGT00390000006747"/>
<evidence type="ECO:0000256" key="23">
    <source>
        <dbReference type="SAM" id="Phobius"/>
    </source>
</evidence>
<dbReference type="PANTHER" id="PTHR24045:SF0">
    <property type="entry name" value="N-ACETYLGLUCOSAMINE-1-PHOSPHOTRANSFERASE SUBUNITS ALPHA_BETA"/>
    <property type="match status" value="1"/>
</dbReference>
<keyword evidence="13" id="KW-1015">Disulfide bond</keyword>
<evidence type="ECO:0000256" key="4">
    <source>
        <dbReference type="ARBA" id="ARBA00022679"/>
    </source>
</evidence>
<evidence type="ECO:0000256" key="1">
    <source>
        <dbReference type="ARBA" id="ARBA00004323"/>
    </source>
</evidence>
<comment type="function">
    <text evidence="16">Catalyzes the formation of mannose 6-phosphate (M6P) markers on high mannose type oligosaccharides in the Golgi apparatus. M6P residues are required to bind to the M6P receptors (MPR), which mediate the vesicular transport of lysosomal enzymes to the endosomal/prelysosomal compartment.</text>
</comment>
<evidence type="ECO:0000256" key="13">
    <source>
        <dbReference type="ARBA" id="ARBA00023157"/>
    </source>
</evidence>
<dbReference type="AlphaFoldDB" id="F7AFG0"/>
<dbReference type="InterPro" id="IPR021520">
    <property type="entry name" value="Stealth_CR2"/>
</dbReference>
<evidence type="ECO:0000256" key="12">
    <source>
        <dbReference type="ARBA" id="ARBA00023136"/>
    </source>
</evidence>
<keyword evidence="10 23" id="KW-1133">Transmembrane helix</keyword>
<keyword evidence="5 23" id="KW-0812">Transmembrane</keyword>
<dbReference type="PANTHER" id="PTHR24045">
    <property type="match status" value="1"/>
</dbReference>
<evidence type="ECO:0000256" key="19">
    <source>
        <dbReference type="ARBA" id="ARBA00078196"/>
    </source>
</evidence>
<dbReference type="InterPro" id="IPR010506">
    <property type="entry name" value="DMAP1-bd"/>
</dbReference>
<dbReference type="Pfam" id="PF17101">
    <property type="entry name" value="Stealth_CR1"/>
    <property type="match status" value="1"/>
</dbReference>
<evidence type="ECO:0000313" key="26">
    <source>
        <dbReference type="Proteomes" id="UP000008144"/>
    </source>
</evidence>
<protein>
    <recommendedName>
        <fullName evidence="18">N-acetylglucosamine-1-phosphotransferase subunits alpha/beta</fullName>
        <ecNumber evidence="17">2.7.8.17</ecNumber>
    </recommendedName>
    <alternativeName>
        <fullName evidence="21">GlcNAc-1-phosphotransferase subunits alpha/beta</fullName>
    </alternativeName>
    <alternativeName>
        <fullName evidence="20">Stealth protein GNPTAB</fullName>
    </alternativeName>
    <alternativeName>
        <fullName evidence="19">UDP-N-acetylglucosamine-1-phosphotransferase subunits alpha/beta</fullName>
    </alternativeName>
</protein>
<keyword evidence="26" id="KW-1185">Reference proteome</keyword>
<organism evidence="25 26">
    <name type="scientific">Ciona intestinalis</name>
    <name type="common">Transparent sea squirt</name>
    <name type="synonym">Ascidia intestinalis</name>
    <dbReference type="NCBI Taxonomy" id="7719"/>
    <lineage>
        <taxon>Eukaryota</taxon>
        <taxon>Metazoa</taxon>
        <taxon>Chordata</taxon>
        <taxon>Tunicata</taxon>
        <taxon>Ascidiacea</taxon>
        <taxon>Phlebobranchia</taxon>
        <taxon>Cionidae</taxon>
        <taxon>Ciona</taxon>
    </lineage>
</organism>
<keyword evidence="12 23" id="KW-0472">Membrane</keyword>
<dbReference type="GO" id="GO:0003976">
    <property type="term" value="F:UDP-N-acetylglucosamine-lysosomal-enzyme N-acetylglucosaminephosphotransferase activity"/>
    <property type="evidence" value="ECO:0000318"/>
    <property type="project" value="GO_Central"/>
</dbReference>
<evidence type="ECO:0000256" key="16">
    <source>
        <dbReference type="ARBA" id="ARBA00057240"/>
    </source>
</evidence>
<dbReference type="GO" id="GO:0046872">
    <property type="term" value="F:metal ion binding"/>
    <property type="evidence" value="ECO:0007669"/>
    <property type="project" value="UniProtKB-KW"/>
</dbReference>
<evidence type="ECO:0000256" key="7">
    <source>
        <dbReference type="ARBA" id="ARBA00022737"/>
    </source>
</evidence>
<comment type="similarity">
    <text evidence="3">Belongs to the stealth family.</text>
</comment>
<dbReference type="Ensembl" id="ENSCINT00000002098.3">
    <property type="protein sequence ID" value="ENSCINP00000002098.3"/>
    <property type="gene ID" value="ENSCING00000001116.3"/>
</dbReference>
<dbReference type="Pfam" id="PF11380">
    <property type="entry name" value="Stealth_CR2"/>
    <property type="match status" value="1"/>
</dbReference>
<dbReference type="SMART" id="SM01137">
    <property type="entry name" value="DMAP_binding"/>
    <property type="match status" value="1"/>
</dbReference>
<feature type="domain" description="LNR" evidence="24">
    <location>
        <begin position="430"/>
        <end position="470"/>
    </location>
</feature>